<comment type="caution">
    <text evidence="1">The sequence shown here is derived from an EMBL/GenBank/DDBJ whole genome shotgun (WGS) entry which is preliminary data.</text>
</comment>
<dbReference type="STRING" id="4846.A0A367JDC7"/>
<protein>
    <submittedName>
        <fullName evidence="1">Uncharacterized protein</fullName>
    </submittedName>
</protein>
<sequence>MRLGVDKLIAQNTRLEPNRLFVLTSEGTLPFSGALQSDAYATLLIALPSCFIGGDILTTEEAVIEGYYYMAWHNDVHNKFFPVTEGYQVILGFSLVHHEASAELLQKSRLSGFQCNLSTETEIKPVMDRASNYLKDYVSHFKSPIFYMLKYSYYLPKITIEQLKPSDKQLANIVSKIANEAGYA</sequence>
<dbReference type="Proteomes" id="UP000253551">
    <property type="component" value="Unassembled WGS sequence"/>
</dbReference>
<evidence type="ECO:0000313" key="2">
    <source>
        <dbReference type="Proteomes" id="UP000253551"/>
    </source>
</evidence>
<keyword evidence="2" id="KW-1185">Reference proteome</keyword>
<gene>
    <name evidence="1" type="ORF">CU098_009968</name>
</gene>
<organism evidence="1 2">
    <name type="scientific">Rhizopus stolonifer</name>
    <name type="common">Rhizopus nigricans</name>
    <dbReference type="NCBI Taxonomy" id="4846"/>
    <lineage>
        <taxon>Eukaryota</taxon>
        <taxon>Fungi</taxon>
        <taxon>Fungi incertae sedis</taxon>
        <taxon>Mucoromycota</taxon>
        <taxon>Mucoromycotina</taxon>
        <taxon>Mucoromycetes</taxon>
        <taxon>Mucorales</taxon>
        <taxon>Mucorineae</taxon>
        <taxon>Rhizopodaceae</taxon>
        <taxon>Rhizopus</taxon>
    </lineage>
</organism>
<dbReference type="EMBL" id="PJQM01003633">
    <property type="protein sequence ID" value="RCH87869.1"/>
    <property type="molecule type" value="Genomic_DNA"/>
</dbReference>
<feature type="non-terminal residue" evidence="1">
    <location>
        <position position="184"/>
    </location>
</feature>
<reference evidence="1 2" key="1">
    <citation type="journal article" date="2018" name="G3 (Bethesda)">
        <title>Phylogenetic and Phylogenomic Definition of Rhizopus Species.</title>
        <authorList>
            <person name="Gryganskyi A.P."/>
            <person name="Golan J."/>
            <person name="Dolatabadi S."/>
            <person name="Mondo S."/>
            <person name="Robb S."/>
            <person name="Idnurm A."/>
            <person name="Muszewska A."/>
            <person name="Steczkiewicz K."/>
            <person name="Masonjones S."/>
            <person name="Liao H.L."/>
            <person name="Gajdeczka M.T."/>
            <person name="Anike F."/>
            <person name="Vuek A."/>
            <person name="Anishchenko I.M."/>
            <person name="Voigt K."/>
            <person name="de Hoog G.S."/>
            <person name="Smith M.E."/>
            <person name="Heitman J."/>
            <person name="Vilgalys R."/>
            <person name="Stajich J.E."/>
        </authorList>
    </citation>
    <scope>NUCLEOTIDE SEQUENCE [LARGE SCALE GENOMIC DNA]</scope>
    <source>
        <strain evidence="1 2">LSU 92-RS-03</strain>
    </source>
</reference>
<proteinExistence type="predicted"/>
<name>A0A367JDC7_RHIST</name>
<dbReference type="AlphaFoldDB" id="A0A367JDC7"/>
<evidence type="ECO:0000313" key="1">
    <source>
        <dbReference type="EMBL" id="RCH87869.1"/>
    </source>
</evidence>
<dbReference type="OrthoDB" id="124582at2759"/>
<accession>A0A367JDC7</accession>